<keyword evidence="7 12" id="KW-0067">ATP-binding</keyword>
<keyword evidence="5" id="KW-0677">Repeat</keyword>
<evidence type="ECO:0000256" key="6">
    <source>
        <dbReference type="ARBA" id="ARBA00022741"/>
    </source>
</evidence>
<dbReference type="InterPro" id="IPR003593">
    <property type="entry name" value="AAA+_ATPase"/>
</dbReference>
<dbReference type="EC" id="3.6.3.-" evidence="12"/>
<proteinExistence type="inferred from homology"/>
<keyword evidence="3" id="KW-0813">Transport</keyword>
<keyword evidence="8" id="KW-1278">Translocase</keyword>
<evidence type="ECO:0000256" key="5">
    <source>
        <dbReference type="ARBA" id="ARBA00022737"/>
    </source>
</evidence>
<dbReference type="InterPro" id="IPR003439">
    <property type="entry name" value="ABC_transporter-like_ATP-bd"/>
</dbReference>
<organism evidence="12 13">
    <name type="scientific">Catenibacillus scindens</name>
    <dbReference type="NCBI Taxonomy" id="673271"/>
    <lineage>
        <taxon>Bacteria</taxon>
        <taxon>Bacillati</taxon>
        <taxon>Bacillota</taxon>
        <taxon>Clostridia</taxon>
        <taxon>Lachnospirales</taxon>
        <taxon>Lachnospiraceae</taxon>
        <taxon>Catenibacillus</taxon>
    </lineage>
</organism>
<dbReference type="CDD" id="cd03226">
    <property type="entry name" value="ABC_cobalt_CbiO_domain2"/>
    <property type="match status" value="1"/>
</dbReference>
<dbReference type="GO" id="GO:0043190">
    <property type="term" value="C:ATP-binding cassette (ABC) transporter complex"/>
    <property type="evidence" value="ECO:0007669"/>
    <property type="project" value="TreeGrafter"/>
</dbReference>
<name>A0A7W8M4C7_9FIRM</name>
<dbReference type="EMBL" id="JACHFW010000002">
    <property type="protein sequence ID" value="MBB5263709.1"/>
    <property type="molecule type" value="Genomic_DNA"/>
</dbReference>
<keyword evidence="4" id="KW-1003">Cell membrane</keyword>
<comment type="subcellular location">
    <subcellularLocation>
        <location evidence="1">Cell membrane</location>
        <topology evidence="1">Peripheral membrane protein</topology>
    </subcellularLocation>
</comment>
<dbReference type="AlphaFoldDB" id="A0A7W8M4C7"/>
<dbReference type="Proteomes" id="UP000543642">
    <property type="component" value="Unassembled WGS sequence"/>
</dbReference>
<keyword evidence="6" id="KW-0547">Nucleotide-binding</keyword>
<evidence type="ECO:0000256" key="7">
    <source>
        <dbReference type="ARBA" id="ARBA00022840"/>
    </source>
</evidence>
<evidence type="ECO:0000256" key="8">
    <source>
        <dbReference type="ARBA" id="ARBA00022967"/>
    </source>
</evidence>
<dbReference type="InterPro" id="IPR017871">
    <property type="entry name" value="ABC_transporter-like_CS"/>
</dbReference>
<comment type="similarity">
    <text evidence="2">Belongs to the ABC transporter superfamily.</text>
</comment>
<dbReference type="InterPro" id="IPR027417">
    <property type="entry name" value="P-loop_NTPase"/>
</dbReference>
<dbReference type="CDD" id="cd03225">
    <property type="entry name" value="ABC_cobalt_CbiO_domain1"/>
    <property type="match status" value="1"/>
</dbReference>
<dbReference type="GO" id="GO:0005524">
    <property type="term" value="F:ATP binding"/>
    <property type="evidence" value="ECO:0007669"/>
    <property type="project" value="UniProtKB-KW"/>
</dbReference>
<keyword evidence="12" id="KW-0378">Hydrolase</keyword>
<gene>
    <name evidence="12" type="ORF">HNP82_000807</name>
</gene>
<dbReference type="SUPFAM" id="SSF52540">
    <property type="entry name" value="P-loop containing nucleoside triphosphate hydrolases"/>
    <property type="match status" value="2"/>
</dbReference>
<evidence type="ECO:0000259" key="11">
    <source>
        <dbReference type="PROSITE" id="PS50893"/>
    </source>
</evidence>
<dbReference type="PROSITE" id="PS50893">
    <property type="entry name" value="ABC_TRANSPORTER_2"/>
    <property type="match status" value="2"/>
</dbReference>
<dbReference type="GO" id="GO:0042626">
    <property type="term" value="F:ATPase-coupled transmembrane transporter activity"/>
    <property type="evidence" value="ECO:0007669"/>
    <property type="project" value="TreeGrafter"/>
</dbReference>
<dbReference type="InterPro" id="IPR050095">
    <property type="entry name" value="ECF_ABC_transporter_ATP-bd"/>
</dbReference>
<dbReference type="PANTHER" id="PTHR43553">
    <property type="entry name" value="HEAVY METAL TRANSPORTER"/>
    <property type="match status" value="1"/>
</dbReference>
<feature type="domain" description="ABC transporter" evidence="11">
    <location>
        <begin position="263"/>
        <end position="486"/>
    </location>
</feature>
<evidence type="ECO:0000256" key="4">
    <source>
        <dbReference type="ARBA" id="ARBA00022475"/>
    </source>
</evidence>
<sequence>MIELENVSFSYDGQEHDGLHDINLKIADGECVLFCGRSGCGKTTITRLVNGLIPQFYQGEFHGRVLVDGQEISNLPMYQIAAKVGSVFQNPRTQFFNVDTDSEIAFGIENEARPPRELAERVEQTTEDLHIRKLRSRNIFELSGGEKQKIAFASVYAMNPKIYLLDEPSSNLDMTSIQELKEHLRLIKSQGKTILIAEHRLYYLMELADRIVYLEKGKIKRVYTPEEFRRLPENEREYMGLRAVDLTEVLPPQKCLPVSAPILELQDVTLRYKKRTILHHIALSAAKGEVIGVVGHNGAGKTTFSRALCGLHKDCDGQFLWDGRPMDRKARLKKSYMVMQDVNYELFADSVEAECSFGIRNPDQKLVVETLEELGLASYRERHPNTLSGGQKQRVAVAVSMICGKNLLVFDEPTSGLDFDSMAQVAGLIRRLSDMGKVIFIVTHDFEFVCRTCSRVLHFDEGEMPDDVPVVMDALPKLRELFSVKVNVSEGDREGGLGHSDGRRGNL</sequence>
<dbReference type="SMART" id="SM00382">
    <property type="entry name" value="AAA"/>
    <property type="match status" value="2"/>
</dbReference>
<dbReference type="PANTHER" id="PTHR43553:SF23">
    <property type="entry name" value="ABC TRANSPORTER ATP-BINDING COMPONENT"/>
    <property type="match status" value="1"/>
</dbReference>
<keyword evidence="13" id="KW-1185">Reference proteome</keyword>
<dbReference type="Pfam" id="PF00005">
    <property type="entry name" value="ABC_tran"/>
    <property type="match status" value="2"/>
</dbReference>
<evidence type="ECO:0000313" key="12">
    <source>
        <dbReference type="EMBL" id="MBB5263709.1"/>
    </source>
</evidence>
<protein>
    <submittedName>
        <fullName evidence="12">Energy-coupling factor transport system ATP-binding protein</fullName>
        <ecNumber evidence="12">3.6.3.-</ecNumber>
    </submittedName>
</protein>
<dbReference type="Gene3D" id="3.40.50.300">
    <property type="entry name" value="P-loop containing nucleotide triphosphate hydrolases"/>
    <property type="match status" value="2"/>
</dbReference>
<accession>A0A7W8M4C7</accession>
<dbReference type="InterPro" id="IPR015856">
    <property type="entry name" value="ABC_transpr_CbiO/EcfA_su"/>
</dbReference>
<dbReference type="RefSeq" id="WP_183771760.1">
    <property type="nucleotide sequence ID" value="NZ_JACHFW010000002.1"/>
</dbReference>
<evidence type="ECO:0000256" key="2">
    <source>
        <dbReference type="ARBA" id="ARBA00005417"/>
    </source>
</evidence>
<reference evidence="12 13" key="1">
    <citation type="submission" date="2020-08" db="EMBL/GenBank/DDBJ databases">
        <title>Genomic Encyclopedia of Type Strains, Phase IV (KMG-IV): sequencing the most valuable type-strain genomes for metagenomic binning, comparative biology and taxonomic classification.</title>
        <authorList>
            <person name="Goeker M."/>
        </authorList>
    </citation>
    <scope>NUCLEOTIDE SEQUENCE [LARGE SCALE GENOMIC DNA]</scope>
    <source>
        <strain evidence="12 13">DSM 106146</strain>
    </source>
</reference>
<evidence type="ECO:0000256" key="10">
    <source>
        <dbReference type="ARBA" id="ARBA00025157"/>
    </source>
</evidence>
<evidence type="ECO:0000256" key="3">
    <source>
        <dbReference type="ARBA" id="ARBA00022448"/>
    </source>
</evidence>
<dbReference type="GO" id="GO:0016887">
    <property type="term" value="F:ATP hydrolysis activity"/>
    <property type="evidence" value="ECO:0007669"/>
    <property type="project" value="InterPro"/>
</dbReference>
<evidence type="ECO:0000256" key="9">
    <source>
        <dbReference type="ARBA" id="ARBA00023136"/>
    </source>
</evidence>
<feature type="domain" description="ABC transporter" evidence="11">
    <location>
        <begin position="2"/>
        <end position="241"/>
    </location>
</feature>
<dbReference type="PROSITE" id="PS00211">
    <property type="entry name" value="ABC_TRANSPORTER_1"/>
    <property type="match status" value="2"/>
</dbReference>
<comment type="function">
    <text evidence="10">Probably part of an ABC transporter complex. Responsible for energy coupling to the transport system.</text>
</comment>
<keyword evidence="9" id="KW-0472">Membrane</keyword>
<dbReference type="FunFam" id="3.40.50.300:FF:000224">
    <property type="entry name" value="Energy-coupling factor transporter ATP-binding protein EcfA"/>
    <property type="match status" value="1"/>
</dbReference>
<evidence type="ECO:0000256" key="1">
    <source>
        <dbReference type="ARBA" id="ARBA00004202"/>
    </source>
</evidence>
<evidence type="ECO:0000313" key="13">
    <source>
        <dbReference type="Proteomes" id="UP000543642"/>
    </source>
</evidence>
<comment type="caution">
    <text evidence="12">The sequence shown here is derived from an EMBL/GenBank/DDBJ whole genome shotgun (WGS) entry which is preliminary data.</text>
</comment>